<dbReference type="EMBL" id="KB740085">
    <property type="protein sequence ID" value="ENN81545.1"/>
    <property type="molecule type" value="Genomic_DNA"/>
</dbReference>
<dbReference type="HAMAP" id="MF_00743">
    <property type="entry name" value="FumaraseC"/>
    <property type="match status" value="1"/>
</dbReference>
<evidence type="ECO:0000256" key="8">
    <source>
        <dbReference type="ARBA" id="ARBA00023211"/>
    </source>
</evidence>
<dbReference type="InterPro" id="IPR024083">
    <property type="entry name" value="Fumarase/histidase_N"/>
</dbReference>
<dbReference type="Gene3D" id="1.10.275.10">
    <property type="entry name" value="Fumarase/aspartase (N-terminal domain)"/>
    <property type="match status" value="1"/>
</dbReference>
<dbReference type="PROSITE" id="PS51409">
    <property type="entry name" value="ARGINASE_2"/>
    <property type="match status" value="1"/>
</dbReference>
<dbReference type="PANTHER" id="PTHR11444">
    <property type="entry name" value="ASPARTATEAMMONIA/ARGININOSUCCINATE/ADENYLOSUCCINATE LYASE"/>
    <property type="match status" value="1"/>
</dbReference>
<dbReference type="InterPro" id="IPR022761">
    <property type="entry name" value="Fumarate_lyase_N"/>
</dbReference>
<comment type="similarity">
    <text evidence="11">Belongs to the arginase family.</text>
</comment>
<comment type="pathway">
    <text evidence="2">Nitrogen metabolism; urea cycle; L-ornithine and urea from L-arginine: step 1/1.</text>
</comment>
<keyword evidence="4" id="KW-0835">Urea cycle</keyword>
<dbReference type="PROSITE" id="PS00163">
    <property type="entry name" value="FUMARATE_LYASES"/>
    <property type="match status" value="1"/>
</dbReference>
<dbReference type="Pfam" id="PF10415">
    <property type="entry name" value="FumaraseC_C"/>
    <property type="match status" value="1"/>
</dbReference>
<sequence length="817" mass="88798">MAFSRLIASRASHGAKTLLKRYQEPLIFRATMADFRIEKDTFGELKVPSDKYYGAQTVRSTINFAIGGEYERMPYPIITAMGILKKAAAEVNKDYGLDPKIAEAISKACDEVISGKLYCDHFPLVIWQTGSGTQSNMNTNEVVSNRAIEILGGKLGSKTPVHPNDHVNKSQSSNDTFPTAMHIAVAMEVEHTLLPGLQMLGDSLDKKAKEFKDIIKIGRTHTQDAVPLSLGQEFSGYVTQVRFGIDRIKTTLPRLHMLALGGTAVGTGLNTRKGFAEKCAAKISELTGLCFVTAPNKFEALACHDALVEVSGALNVIACSLMKIANDIRFLASGPRCGLGELVLPENEPGSSIMPGKVNPTQCEAVTMVAAQVMGNHVATTIGGSNGHFELNVFKPMMAANVLRSIRLIGDSCKSFTIHCVDGIQADRERIDKLLHESLMLVTALNPHIGYDKAAQIAKTAHKEKSTLKATAIKLGILNEQQFNDWEGCKVGLLGVPFEKGQTKKGVAAGPEAIRKLGLVERLEEIEGKLDIKDYGDVCYKIATDLKEKDVPNMKEYAHIAACNQQVSKTVEKIINEGRICVTLGGDHSLGVGTVDGHIKAKGENICVLWIDAHPDLNTNKTSSTGNVHGMPMALLAKELSDYWPYLPGMDWQKPVISLRHIAYIGLRSVDSYERLVIDKLGINAFGMEDIENYGIRTIVDMALNKIDPESNKSIHVSFDIDSLDSLEAPSTGTSVRGGMTLREGIQLMEIIHQTCRLGALDVVEVNPSIGSEADVKRTVDAAIHVIAAALGHSRRGLSPRSGVLPLQTFPPKYQEI</sequence>
<dbReference type="InterPro" id="IPR014033">
    <property type="entry name" value="Arginase"/>
</dbReference>
<evidence type="ECO:0000256" key="2">
    <source>
        <dbReference type="ARBA" id="ARBA00005098"/>
    </source>
</evidence>
<keyword evidence="6" id="KW-0479">Metal-binding</keyword>
<dbReference type="FunFam" id="3.40.800.10:FF:000005">
    <property type="entry name" value="Arginase"/>
    <property type="match status" value="1"/>
</dbReference>
<reference evidence="12" key="1">
    <citation type="journal article" date="2013" name="Genome Biol.">
        <title>Draft genome of the mountain pine beetle, Dendroctonus ponderosae Hopkins, a major forest pest.</title>
        <authorList>
            <person name="Keeling C.I."/>
            <person name="Yuen M.M."/>
            <person name="Liao N.Y."/>
            <person name="Docking T.R."/>
            <person name="Chan S.K."/>
            <person name="Taylor G.A."/>
            <person name="Palmquist D.L."/>
            <person name="Jackman S.D."/>
            <person name="Nguyen A."/>
            <person name="Li M."/>
            <person name="Henderson H."/>
            <person name="Janes J.K."/>
            <person name="Zhao Y."/>
            <person name="Pandoh P."/>
            <person name="Moore R."/>
            <person name="Sperling F.A."/>
            <person name="Huber D.P."/>
            <person name="Birol I."/>
            <person name="Jones S.J."/>
            <person name="Bohlmann J."/>
        </authorList>
    </citation>
    <scope>NUCLEOTIDE SEQUENCE</scope>
</reference>
<evidence type="ECO:0000313" key="12">
    <source>
        <dbReference type="EMBL" id="ENN81545.1"/>
    </source>
</evidence>
<evidence type="ECO:0000256" key="7">
    <source>
        <dbReference type="ARBA" id="ARBA00022801"/>
    </source>
</evidence>
<comment type="similarity">
    <text evidence="3">Belongs to the class-II fumarase/aspartase family. Fumarase subfamily.</text>
</comment>
<comment type="cofactor">
    <cofactor evidence="1">
        <name>Mn(2+)</name>
        <dbReference type="ChEBI" id="CHEBI:29035"/>
    </cofactor>
</comment>
<dbReference type="GO" id="GO:0005739">
    <property type="term" value="C:mitochondrion"/>
    <property type="evidence" value="ECO:0007669"/>
    <property type="project" value="TreeGrafter"/>
</dbReference>
<dbReference type="FunFam" id="1.20.200.10:FF:000001">
    <property type="entry name" value="Fumarate hydratase, mitochondrial"/>
    <property type="match status" value="1"/>
</dbReference>
<dbReference type="SUPFAM" id="SSF48557">
    <property type="entry name" value="L-aspartase-like"/>
    <property type="match status" value="1"/>
</dbReference>
<dbReference type="PRINTS" id="PR00116">
    <property type="entry name" value="ARGINASE"/>
</dbReference>
<dbReference type="Gene3D" id="1.10.40.30">
    <property type="entry name" value="Fumarase/aspartase (C-terminal domain)"/>
    <property type="match status" value="1"/>
</dbReference>
<dbReference type="InterPro" id="IPR020557">
    <property type="entry name" value="Fumarate_lyase_CS"/>
</dbReference>
<dbReference type="OrthoDB" id="1738025at2759"/>
<evidence type="ECO:0000256" key="1">
    <source>
        <dbReference type="ARBA" id="ARBA00001936"/>
    </source>
</evidence>
<dbReference type="CDD" id="cd01362">
    <property type="entry name" value="Fumarase_classII"/>
    <property type="match status" value="1"/>
</dbReference>
<dbReference type="GO" id="GO:0004053">
    <property type="term" value="F:arginase activity"/>
    <property type="evidence" value="ECO:0007669"/>
    <property type="project" value="UniProtKB-EC"/>
</dbReference>
<evidence type="ECO:0000256" key="4">
    <source>
        <dbReference type="ARBA" id="ARBA00022436"/>
    </source>
</evidence>
<dbReference type="InterPro" id="IPR008948">
    <property type="entry name" value="L-Aspartase-like"/>
</dbReference>
<protein>
    <recommendedName>
        <fullName evidence="13">Arginase</fullName>
    </recommendedName>
</protein>
<keyword evidence="7" id="KW-0378">Hydrolase</keyword>
<proteinExistence type="inferred from homology"/>
<evidence type="ECO:0000256" key="3">
    <source>
        <dbReference type="ARBA" id="ARBA00009084"/>
    </source>
</evidence>
<gene>
    <name evidence="12" type="ORF">YQE_02074</name>
</gene>
<dbReference type="CDD" id="cd09989">
    <property type="entry name" value="Arginase"/>
    <property type="match status" value="1"/>
</dbReference>
<evidence type="ECO:0000256" key="5">
    <source>
        <dbReference type="ARBA" id="ARBA00022503"/>
    </source>
</evidence>
<evidence type="ECO:0000256" key="9">
    <source>
        <dbReference type="ARBA" id="ARBA00023239"/>
    </source>
</evidence>
<dbReference type="GO" id="GO:0006108">
    <property type="term" value="P:malate metabolic process"/>
    <property type="evidence" value="ECO:0007669"/>
    <property type="project" value="TreeGrafter"/>
</dbReference>
<dbReference type="Pfam" id="PF00491">
    <property type="entry name" value="Arginase"/>
    <property type="match status" value="1"/>
</dbReference>
<dbReference type="FunFam" id="1.10.275.10:FF:000001">
    <property type="entry name" value="Fumarate hydratase, mitochondrial"/>
    <property type="match status" value="1"/>
</dbReference>
<evidence type="ECO:0000256" key="11">
    <source>
        <dbReference type="PROSITE-ProRule" id="PRU00742"/>
    </source>
</evidence>
<keyword evidence="5" id="KW-0056">Arginine metabolism</keyword>
<dbReference type="NCBIfam" id="TIGR01229">
    <property type="entry name" value="rocF_arginase"/>
    <property type="match status" value="1"/>
</dbReference>
<dbReference type="InterPro" id="IPR018951">
    <property type="entry name" value="Fumarase_C_C"/>
</dbReference>
<dbReference type="FunFam" id="1.10.40.30:FF:000002">
    <property type="entry name" value="Fumarate hydratase class II"/>
    <property type="match status" value="1"/>
</dbReference>
<keyword evidence="9" id="KW-0456">Lyase</keyword>
<dbReference type="Pfam" id="PF00206">
    <property type="entry name" value="Lyase_1"/>
    <property type="match status" value="1"/>
</dbReference>
<evidence type="ECO:0008006" key="13">
    <source>
        <dbReference type="Google" id="ProtNLM"/>
    </source>
</evidence>
<dbReference type="GO" id="GO:0000050">
    <property type="term" value="P:urea cycle"/>
    <property type="evidence" value="ECO:0007669"/>
    <property type="project" value="UniProtKB-KW"/>
</dbReference>
<feature type="non-terminal residue" evidence="12">
    <location>
        <position position="1"/>
    </location>
</feature>
<dbReference type="InterPro" id="IPR023696">
    <property type="entry name" value="Ureohydrolase_dom_sf"/>
</dbReference>
<dbReference type="GO" id="GO:0006099">
    <property type="term" value="P:tricarboxylic acid cycle"/>
    <property type="evidence" value="ECO:0007669"/>
    <property type="project" value="InterPro"/>
</dbReference>
<organism evidence="12">
    <name type="scientific">Dendroctonus ponderosae</name>
    <name type="common">Mountain pine beetle</name>
    <dbReference type="NCBI Taxonomy" id="77166"/>
    <lineage>
        <taxon>Eukaryota</taxon>
        <taxon>Metazoa</taxon>
        <taxon>Ecdysozoa</taxon>
        <taxon>Arthropoda</taxon>
        <taxon>Hexapoda</taxon>
        <taxon>Insecta</taxon>
        <taxon>Pterygota</taxon>
        <taxon>Neoptera</taxon>
        <taxon>Endopterygota</taxon>
        <taxon>Coleoptera</taxon>
        <taxon>Polyphaga</taxon>
        <taxon>Cucujiformia</taxon>
        <taxon>Curculionidae</taxon>
        <taxon>Scolytinae</taxon>
        <taxon>Dendroctonus</taxon>
    </lineage>
</organism>
<dbReference type="Gene3D" id="3.40.800.10">
    <property type="entry name" value="Ureohydrolase domain"/>
    <property type="match status" value="1"/>
</dbReference>
<dbReference type="GO" id="GO:0046872">
    <property type="term" value="F:metal ion binding"/>
    <property type="evidence" value="ECO:0007669"/>
    <property type="project" value="UniProtKB-KW"/>
</dbReference>
<dbReference type="HOGENOM" id="CLU_345906_0_0_1"/>
<dbReference type="AlphaFoldDB" id="N6UIJ9"/>
<dbReference type="PANTHER" id="PTHR11444:SF1">
    <property type="entry name" value="FUMARATE HYDRATASE, MITOCHONDRIAL"/>
    <property type="match status" value="1"/>
</dbReference>
<dbReference type="GO" id="GO:0006106">
    <property type="term" value="P:fumarate metabolic process"/>
    <property type="evidence" value="ECO:0007669"/>
    <property type="project" value="InterPro"/>
</dbReference>
<dbReference type="SUPFAM" id="SSF52768">
    <property type="entry name" value="Arginase/deacetylase"/>
    <property type="match status" value="1"/>
</dbReference>
<evidence type="ECO:0000256" key="6">
    <source>
        <dbReference type="ARBA" id="ARBA00022723"/>
    </source>
</evidence>
<dbReference type="Gene3D" id="1.20.200.10">
    <property type="entry name" value="Fumarase/aspartase (Central domain)"/>
    <property type="match status" value="1"/>
</dbReference>
<evidence type="ECO:0000256" key="10">
    <source>
        <dbReference type="ARBA" id="ARBA00047391"/>
    </source>
</evidence>
<comment type="catalytic activity">
    <reaction evidence="10">
        <text>L-arginine + H2O = urea + L-ornithine</text>
        <dbReference type="Rhea" id="RHEA:20569"/>
        <dbReference type="ChEBI" id="CHEBI:15377"/>
        <dbReference type="ChEBI" id="CHEBI:16199"/>
        <dbReference type="ChEBI" id="CHEBI:32682"/>
        <dbReference type="ChEBI" id="CHEBI:46911"/>
        <dbReference type="EC" id="3.5.3.1"/>
    </reaction>
</comment>
<accession>N6UIJ9</accession>
<dbReference type="InterPro" id="IPR005677">
    <property type="entry name" value="Fum_hydII"/>
</dbReference>
<dbReference type="NCBIfam" id="NF008909">
    <property type="entry name" value="PRK12273.1"/>
    <property type="match status" value="1"/>
</dbReference>
<dbReference type="InterPro" id="IPR006035">
    <property type="entry name" value="Ureohydrolase"/>
</dbReference>
<dbReference type="GO" id="GO:0010121">
    <property type="term" value="P:L-arginine catabolic process to proline via ornithine"/>
    <property type="evidence" value="ECO:0007669"/>
    <property type="project" value="UniProtKB-ARBA"/>
</dbReference>
<dbReference type="GO" id="GO:0004333">
    <property type="term" value="F:fumarate hydratase activity"/>
    <property type="evidence" value="ECO:0007669"/>
    <property type="project" value="InterPro"/>
</dbReference>
<keyword evidence="8" id="KW-0464">Manganese</keyword>
<dbReference type="NCBIfam" id="TIGR00979">
    <property type="entry name" value="fumC_II"/>
    <property type="match status" value="1"/>
</dbReference>
<name>N6UIJ9_DENPD</name>